<evidence type="ECO:0000313" key="2">
    <source>
        <dbReference type="Proteomes" id="UP000256977"/>
    </source>
</evidence>
<dbReference type="InterPro" id="IPR043519">
    <property type="entry name" value="NT_sf"/>
</dbReference>
<gene>
    <name evidence="1" type="ORF">DFP98_13316</name>
</gene>
<dbReference type="InterPro" id="IPR019646">
    <property type="entry name" value="Aminoglyc_AdlTrfase"/>
</dbReference>
<protein>
    <recommendedName>
        <fullName evidence="3">Nucleotidyltransferase AbiEii toxin of type IV toxin-antitoxin system</fullName>
    </recommendedName>
</protein>
<dbReference type="Gene3D" id="3.30.460.40">
    <property type="match status" value="1"/>
</dbReference>
<keyword evidence="2" id="KW-1185">Reference proteome</keyword>
<dbReference type="AlphaFoldDB" id="A0A3D9IAI7"/>
<dbReference type="Proteomes" id="UP000256977">
    <property type="component" value="Unassembled WGS sequence"/>
</dbReference>
<comment type="caution">
    <text evidence="1">The sequence shown here is derived from an EMBL/GenBank/DDBJ whole genome shotgun (WGS) entry which is preliminary data.</text>
</comment>
<reference evidence="1 2" key="1">
    <citation type="submission" date="2018-07" db="EMBL/GenBank/DDBJ databases">
        <title>Genomic Encyclopedia of Type Strains, Phase III (KMG-III): the genomes of soil and plant-associated and newly described type strains.</title>
        <authorList>
            <person name="Whitman W."/>
        </authorList>
    </citation>
    <scope>NUCLEOTIDE SEQUENCE [LARGE SCALE GENOMIC DNA]</scope>
    <source>
        <strain evidence="1 2">CECT 7287</strain>
    </source>
</reference>
<accession>A0A3D9IAI7</accession>
<name>A0A3D9IAI7_9BACL</name>
<dbReference type="SUPFAM" id="SSF81301">
    <property type="entry name" value="Nucleotidyltransferase"/>
    <property type="match status" value="1"/>
</dbReference>
<evidence type="ECO:0008006" key="3">
    <source>
        <dbReference type="Google" id="ProtNLM"/>
    </source>
</evidence>
<organism evidence="1 2">
    <name type="scientific">Cohnella phaseoli</name>
    <dbReference type="NCBI Taxonomy" id="456490"/>
    <lineage>
        <taxon>Bacteria</taxon>
        <taxon>Bacillati</taxon>
        <taxon>Bacillota</taxon>
        <taxon>Bacilli</taxon>
        <taxon>Bacillales</taxon>
        <taxon>Paenibacillaceae</taxon>
        <taxon>Cohnella</taxon>
    </lineage>
</organism>
<dbReference type="Pfam" id="PF10706">
    <property type="entry name" value="Aminoglyc_resit"/>
    <property type="match status" value="1"/>
</dbReference>
<proteinExistence type="predicted"/>
<evidence type="ECO:0000313" key="1">
    <source>
        <dbReference type="EMBL" id="RED58670.1"/>
    </source>
</evidence>
<dbReference type="EMBL" id="QRDZ01000033">
    <property type="protein sequence ID" value="RED58670.1"/>
    <property type="molecule type" value="Genomic_DNA"/>
</dbReference>
<sequence>MGSDVPTDALTELASVLKDEEVRFVIGGSTGLALRGAELGRPPRDLDIYVDEEDVGLAHRLLRAYALDEPESSVTDRYRSTLSHYRIAGAMVELVGGFQVTACDSVYLTEVREMLHPACDLIDLGGIGLPVVPLGHELIFNLLRERQDRAEAAGKLIAADPARHIPKLRLLLERNRLAEGVSGLALKLAGAGEPAGLAELSNREGRP</sequence>